<dbReference type="Proteomes" id="UP000075816">
    <property type="component" value="Unassembled WGS sequence"/>
</dbReference>
<dbReference type="RefSeq" id="WP_062623851.1">
    <property type="nucleotide sequence ID" value="NZ_CAXOUE010000005.1"/>
</dbReference>
<accession>A0A162IQ75</accession>
<dbReference type="AlphaFoldDB" id="A0A162IQ75"/>
<reference evidence="2 3" key="1">
    <citation type="submission" date="2016-03" db="EMBL/GenBank/DDBJ databases">
        <title>Comparative genomics of human isolates of Fusobacterium necrophorum.</title>
        <authorList>
            <person name="Jensen A."/>
            <person name="Bank S."/>
            <person name="Andersen P.S."/>
            <person name="Kristensen L.H."/>
            <person name="Prag J."/>
        </authorList>
    </citation>
    <scope>NUCLEOTIDE SEQUENCE [LARGE SCALE GENOMIC DNA]</scope>
    <source>
        <strain evidence="2 3">LS_1264</strain>
    </source>
</reference>
<evidence type="ECO:0000313" key="3">
    <source>
        <dbReference type="Proteomes" id="UP000075816"/>
    </source>
</evidence>
<name>A0A162IQ75_9FUSO</name>
<proteinExistence type="predicted"/>
<feature type="region of interest" description="Disordered" evidence="1">
    <location>
        <begin position="1"/>
        <end position="43"/>
    </location>
</feature>
<comment type="caution">
    <text evidence="2">The sequence shown here is derived from an EMBL/GenBank/DDBJ whole genome shotgun (WGS) entry which is preliminary data.</text>
</comment>
<protein>
    <submittedName>
        <fullName evidence="2">Uncharacterized protein</fullName>
    </submittedName>
</protein>
<sequence>MEDNIIMTQEQENTQPEQPEINSEENTEVQSEQPITPKIFNPDEVNFEDDYQFSGYDLSKFKEDISLDENSTQVLENFSKKFGELGLSQEQAEGVIEMLVSQEAAIQTPEAIVQNLNKNLTYEEKRAYKANCNILKQALQGTEHEELYNALVSDSVAVKILSKVINHMKGGMNVNRARTEKETRTKEYMTGSQAVDVFNKFLLENIGKGADLKSKAKEMLGMLATEEDRKYFNSIINLENL</sequence>
<evidence type="ECO:0000256" key="1">
    <source>
        <dbReference type="SAM" id="MobiDB-lite"/>
    </source>
</evidence>
<dbReference type="EMBL" id="LVEA01000039">
    <property type="protein sequence ID" value="KYL03758.1"/>
    <property type="molecule type" value="Genomic_DNA"/>
</dbReference>
<evidence type="ECO:0000313" key="2">
    <source>
        <dbReference type="EMBL" id="KYL03758.1"/>
    </source>
</evidence>
<organism evidence="2 3">
    <name type="scientific">Fusobacterium necrophorum subsp. funduliforme</name>
    <dbReference type="NCBI Taxonomy" id="143387"/>
    <lineage>
        <taxon>Bacteria</taxon>
        <taxon>Fusobacteriati</taxon>
        <taxon>Fusobacteriota</taxon>
        <taxon>Fusobacteriia</taxon>
        <taxon>Fusobacteriales</taxon>
        <taxon>Fusobacteriaceae</taxon>
        <taxon>Fusobacterium</taxon>
    </lineage>
</organism>
<feature type="compositionally biased region" description="Low complexity" evidence="1">
    <location>
        <begin position="8"/>
        <end position="20"/>
    </location>
</feature>
<gene>
    <name evidence="2" type="ORF">A2J07_11075</name>
</gene>
<dbReference type="GeneID" id="75075473"/>